<name>A0A0A9BZ05_ARUDO</name>
<reference evidence="2" key="1">
    <citation type="submission" date="2014-09" db="EMBL/GenBank/DDBJ databases">
        <authorList>
            <person name="Magalhaes I.L.F."/>
            <person name="Oliveira U."/>
            <person name="Santos F.R."/>
            <person name="Vidigal T.H.D.A."/>
            <person name="Brescovit A.D."/>
            <person name="Santos A.J."/>
        </authorList>
    </citation>
    <scope>NUCLEOTIDE SEQUENCE</scope>
    <source>
        <tissue evidence="2">Shoot tissue taken approximately 20 cm above the soil surface</tissue>
    </source>
</reference>
<evidence type="ECO:0000256" key="1">
    <source>
        <dbReference type="SAM" id="MobiDB-lite"/>
    </source>
</evidence>
<dbReference type="AlphaFoldDB" id="A0A0A9BZ05"/>
<feature type="region of interest" description="Disordered" evidence="1">
    <location>
        <begin position="1"/>
        <end position="75"/>
    </location>
</feature>
<sequence>MGAVGMRQGLQEEGRESIPHDEVAAAVAGQEGGDRSHPPDSHSASSHTPPGRRLRNLQLSPALHPGGARRMAAASAAPAPASAGWDFTWYFAAVEARFLRASFSAFVDLMVLVTKIVEEYGVAKEGHS</sequence>
<feature type="compositionally biased region" description="Basic and acidic residues" evidence="1">
    <location>
        <begin position="10"/>
        <end position="23"/>
    </location>
</feature>
<evidence type="ECO:0000313" key="2">
    <source>
        <dbReference type="EMBL" id="JAD68526.1"/>
    </source>
</evidence>
<protein>
    <submittedName>
        <fullName evidence="2">Uncharacterized protein</fullName>
    </submittedName>
</protein>
<dbReference type="EMBL" id="GBRH01229369">
    <property type="protein sequence ID" value="JAD68526.1"/>
    <property type="molecule type" value="Transcribed_RNA"/>
</dbReference>
<reference evidence="2" key="2">
    <citation type="journal article" date="2015" name="Data Brief">
        <title>Shoot transcriptome of the giant reed, Arundo donax.</title>
        <authorList>
            <person name="Barrero R.A."/>
            <person name="Guerrero F.D."/>
            <person name="Moolhuijzen P."/>
            <person name="Goolsby J.A."/>
            <person name="Tidwell J."/>
            <person name="Bellgard S.E."/>
            <person name="Bellgard M.I."/>
        </authorList>
    </citation>
    <scope>NUCLEOTIDE SEQUENCE</scope>
    <source>
        <tissue evidence="2">Shoot tissue taken approximately 20 cm above the soil surface</tissue>
    </source>
</reference>
<accession>A0A0A9BZ05</accession>
<proteinExistence type="predicted"/>
<organism evidence="2">
    <name type="scientific">Arundo donax</name>
    <name type="common">Giant reed</name>
    <name type="synonym">Donax arundinaceus</name>
    <dbReference type="NCBI Taxonomy" id="35708"/>
    <lineage>
        <taxon>Eukaryota</taxon>
        <taxon>Viridiplantae</taxon>
        <taxon>Streptophyta</taxon>
        <taxon>Embryophyta</taxon>
        <taxon>Tracheophyta</taxon>
        <taxon>Spermatophyta</taxon>
        <taxon>Magnoliopsida</taxon>
        <taxon>Liliopsida</taxon>
        <taxon>Poales</taxon>
        <taxon>Poaceae</taxon>
        <taxon>PACMAD clade</taxon>
        <taxon>Arundinoideae</taxon>
        <taxon>Arundineae</taxon>
        <taxon>Arundo</taxon>
    </lineage>
</organism>